<dbReference type="SUPFAM" id="SSF56925">
    <property type="entry name" value="OMPA-like"/>
    <property type="match status" value="1"/>
</dbReference>
<dbReference type="InterPro" id="IPR054536">
    <property type="entry name" value="HphA_C"/>
</dbReference>
<dbReference type="EMBL" id="SRXT01000009">
    <property type="protein sequence ID" value="TGX49210.1"/>
    <property type="molecule type" value="Genomic_DNA"/>
</dbReference>
<dbReference type="InterPro" id="IPR011250">
    <property type="entry name" value="OMP/PagP_B-barrel"/>
</dbReference>
<evidence type="ECO:0000313" key="5">
    <source>
        <dbReference type="Proteomes" id="UP000306147"/>
    </source>
</evidence>
<reference evidence="4 5" key="1">
    <citation type="submission" date="2019-04" db="EMBL/GenBank/DDBJ databases">
        <title>Sphingomonas psychrotolerans sp. nov., isolated from soil in the Tianshan Mountains, Xinjiang, China.</title>
        <authorList>
            <person name="Luo Y."/>
            <person name="Sheng H."/>
        </authorList>
    </citation>
    <scope>NUCLEOTIDE SEQUENCE [LARGE SCALE GENOMIC DNA]</scope>
    <source>
        <strain evidence="4 5">ZFGT-11</strain>
    </source>
</reference>
<evidence type="ECO:0000313" key="4">
    <source>
        <dbReference type="EMBL" id="TGX49210.1"/>
    </source>
</evidence>
<dbReference type="InterPro" id="IPR054843">
    <property type="entry name" value="Slam_hemophilin_C"/>
</dbReference>
<keyword evidence="5" id="KW-1185">Reference proteome</keyword>
<dbReference type="Pfam" id="PF22829">
    <property type="entry name" value="HphA_C"/>
    <property type="match status" value="1"/>
</dbReference>
<feature type="region of interest" description="Disordered" evidence="1">
    <location>
        <begin position="1"/>
        <end position="29"/>
    </location>
</feature>
<name>A0A4S1X2Y2_9SPHN</name>
<dbReference type="Gene3D" id="2.40.160.90">
    <property type="match status" value="1"/>
</dbReference>
<evidence type="ECO:0000259" key="3">
    <source>
        <dbReference type="Pfam" id="PF22829"/>
    </source>
</evidence>
<feature type="domain" description="HphA N-terminal heme-binding" evidence="2">
    <location>
        <begin position="7"/>
        <end position="114"/>
    </location>
</feature>
<organism evidence="4 5">
    <name type="scientific">Sphingomonas gei</name>
    <dbReference type="NCBI Taxonomy" id="1395960"/>
    <lineage>
        <taxon>Bacteria</taxon>
        <taxon>Pseudomonadati</taxon>
        <taxon>Pseudomonadota</taxon>
        <taxon>Alphaproteobacteria</taxon>
        <taxon>Sphingomonadales</taxon>
        <taxon>Sphingomonadaceae</taxon>
        <taxon>Sphingomonas</taxon>
    </lineage>
</organism>
<dbReference type="OrthoDB" id="8607327at2"/>
<protein>
    <submittedName>
        <fullName evidence="4">Uncharacterized protein</fullName>
    </submittedName>
</protein>
<feature type="domain" description="HphA C-terminal" evidence="3">
    <location>
        <begin position="124"/>
        <end position="233"/>
    </location>
</feature>
<dbReference type="InterPro" id="IPR054535">
    <property type="entry name" value="HphA_N"/>
</dbReference>
<sequence>MAFAGTAHAQVAGGTSDSSHNQVGVSASFGPTHPTAGVAGLSASATGLSNKVAFQDLKNDGTTDGNGVTTINNPITGPDDHQNLGLFHFAQVANNDVWFGEWTSTATSGSTDHTVYYAGTTTGTTIPASGTASYSVKGINNYAASSGLLSGTFNADFTAKTLTGGLSNAAYSVNIGSATFNSGGAIASTTASNSAGATGGTVDGRFYGANAATLAGIVTFAARQYDTAFGGTKN</sequence>
<gene>
    <name evidence="4" type="ORF">E5A73_19920</name>
</gene>
<evidence type="ECO:0000256" key="1">
    <source>
        <dbReference type="SAM" id="MobiDB-lite"/>
    </source>
</evidence>
<accession>A0A4S1X2Y2</accession>
<evidence type="ECO:0000259" key="2">
    <source>
        <dbReference type="Pfam" id="PF22828"/>
    </source>
</evidence>
<dbReference type="Pfam" id="PF22828">
    <property type="entry name" value="HphA_N"/>
    <property type="match status" value="1"/>
</dbReference>
<proteinExistence type="predicted"/>
<dbReference type="AlphaFoldDB" id="A0A4S1X2Y2"/>
<dbReference type="NCBIfam" id="NF041636">
    <property type="entry name" value="slam_lipo"/>
    <property type="match status" value="1"/>
</dbReference>
<comment type="caution">
    <text evidence="4">The sequence shown here is derived from an EMBL/GenBank/DDBJ whole genome shotgun (WGS) entry which is preliminary data.</text>
</comment>
<dbReference type="Proteomes" id="UP000306147">
    <property type="component" value="Unassembled WGS sequence"/>
</dbReference>
<feature type="compositionally biased region" description="Polar residues" evidence="1">
    <location>
        <begin position="13"/>
        <end position="25"/>
    </location>
</feature>